<keyword evidence="2" id="KW-0863">Zinc-finger</keyword>
<dbReference type="PROSITE" id="PS00518">
    <property type="entry name" value="ZF_RING_1"/>
    <property type="match status" value="1"/>
</dbReference>
<evidence type="ECO:0000256" key="3">
    <source>
        <dbReference type="ARBA" id="ARBA00022833"/>
    </source>
</evidence>
<keyword evidence="3" id="KW-0862">Zinc</keyword>
<dbReference type="SUPFAM" id="SSF57850">
    <property type="entry name" value="RING/U-box"/>
    <property type="match status" value="1"/>
</dbReference>
<dbReference type="AlphaFoldDB" id="A0A6C0E2C0"/>
<proteinExistence type="predicted"/>
<dbReference type="InterPro" id="IPR001841">
    <property type="entry name" value="Znf_RING"/>
</dbReference>
<keyword evidence="1" id="KW-0479">Metal-binding</keyword>
<dbReference type="InterPro" id="IPR017907">
    <property type="entry name" value="Znf_RING_CS"/>
</dbReference>
<dbReference type="InterPro" id="IPR013083">
    <property type="entry name" value="Znf_RING/FYVE/PHD"/>
</dbReference>
<protein>
    <recommendedName>
        <fullName evidence="4">RING-type domain-containing protein</fullName>
    </recommendedName>
</protein>
<dbReference type="EMBL" id="MN739728">
    <property type="protein sequence ID" value="QHT23194.1"/>
    <property type="molecule type" value="Genomic_DNA"/>
</dbReference>
<dbReference type="PROSITE" id="PS50089">
    <property type="entry name" value="ZF_RING_2"/>
    <property type="match status" value="1"/>
</dbReference>
<evidence type="ECO:0000313" key="5">
    <source>
        <dbReference type="EMBL" id="QHT23194.1"/>
    </source>
</evidence>
<name>A0A6C0E2C0_9ZZZZ</name>
<accession>A0A6C0E2C0</accession>
<feature type="domain" description="RING-type" evidence="4">
    <location>
        <begin position="93"/>
        <end position="130"/>
    </location>
</feature>
<dbReference type="GO" id="GO:0008270">
    <property type="term" value="F:zinc ion binding"/>
    <property type="evidence" value="ECO:0007669"/>
    <property type="project" value="UniProtKB-KW"/>
</dbReference>
<evidence type="ECO:0000259" key="4">
    <source>
        <dbReference type="PROSITE" id="PS50089"/>
    </source>
</evidence>
<sequence length="131" mass="15260">MTYSAEVIKEVYVKHITTGETKMYMVNALWTIKQFLVIIHKKIVEDFNVEAFELVEADHLEPLLESDEYLYEQFGIEMNVAFYIQPINVTTDCIICYTVLPSITHYFACSHVICHACMGEWSRHICPICRS</sequence>
<evidence type="ECO:0000256" key="1">
    <source>
        <dbReference type="ARBA" id="ARBA00022723"/>
    </source>
</evidence>
<reference evidence="5" key="1">
    <citation type="journal article" date="2020" name="Nature">
        <title>Giant virus diversity and host interactions through global metagenomics.</title>
        <authorList>
            <person name="Schulz F."/>
            <person name="Roux S."/>
            <person name="Paez-Espino D."/>
            <person name="Jungbluth S."/>
            <person name="Walsh D.A."/>
            <person name="Denef V.J."/>
            <person name="McMahon K.D."/>
            <person name="Konstantinidis K.T."/>
            <person name="Eloe-Fadrosh E.A."/>
            <person name="Kyrpides N.C."/>
            <person name="Woyke T."/>
        </authorList>
    </citation>
    <scope>NUCLEOTIDE SEQUENCE</scope>
    <source>
        <strain evidence="5">GVMAG-M-3300023179-114</strain>
    </source>
</reference>
<dbReference type="Gene3D" id="3.30.40.10">
    <property type="entry name" value="Zinc/RING finger domain, C3HC4 (zinc finger)"/>
    <property type="match status" value="1"/>
</dbReference>
<organism evidence="5">
    <name type="scientific">viral metagenome</name>
    <dbReference type="NCBI Taxonomy" id="1070528"/>
    <lineage>
        <taxon>unclassified sequences</taxon>
        <taxon>metagenomes</taxon>
        <taxon>organismal metagenomes</taxon>
    </lineage>
</organism>
<evidence type="ECO:0000256" key="2">
    <source>
        <dbReference type="ARBA" id="ARBA00022771"/>
    </source>
</evidence>